<evidence type="ECO:0000313" key="1">
    <source>
        <dbReference type="EMBL" id="ACB54475.1"/>
    </source>
</evidence>
<organism evidence="1 2">
    <name type="scientific">Crocosphaera subtropica (strain ATCC 51142 / BH68)</name>
    <name type="common">Cyanothece sp. (strain ATCC 51142)</name>
    <dbReference type="NCBI Taxonomy" id="43989"/>
    <lineage>
        <taxon>Bacteria</taxon>
        <taxon>Bacillati</taxon>
        <taxon>Cyanobacteriota</taxon>
        <taxon>Cyanophyceae</taxon>
        <taxon>Oscillatoriophycideae</taxon>
        <taxon>Chroococcales</taxon>
        <taxon>Aphanothecaceae</taxon>
        <taxon>Crocosphaera</taxon>
        <taxon>Crocosphaera subtropica</taxon>
    </lineage>
</organism>
<name>B1X2W4_CROS5</name>
<dbReference type="EMBL" id="CP000807">
    <property type="protein sequence ID" value="ACB54475.1"/>
    <property type="molecule type" value="Genomic_DNA"/>
</dbReference>
<proteinExistence type="predicted"/>
<dbReference type="Proteomes" id="UP000001203">
    <property type="component" value="Chromosome linear"/>
</dbReference>
<dbReference type="AlphaFoldDB" id="B1X2W4"/>
<accession>B1X2W4</accession>
<protein>
    <submittedName>
        <fullName evidence="1">Uncharacterized protein</fullName>
    </submittedName>
</protein>
<gene>
    <name evidence="1" type="ordered locus">cce_5129</name>
</gene>
<sequence>MKIINYLLCLLSLNAFMLGLPNRILAAANIEIEEDTPFTDKIIQSGAIKVSVSYTPKVKLIS</sequence>
<dbReference type="RefSeq" id="WP_009547991.1">
    <property type="nucleotide sequence ID" value="NC_010547.1"/>
</dbReference>
<reference evidence="1 2" key="1">
    <citation type="journal article" date="2008" name="Proc. Natl. Acad. Sci. U.S.A.">
        <title>The genome of Cyanothece 51142, a unicellular diazotrophic cyanobacterium important in the marine nitrogen cycle.</title>
        <authorList>
            <person name="Welsh E.A."/>
            <person name="Liberton M."/>
            <person name="Stoeckel J."/>
            <person name="Loh T."/>
            <person name="Elvitigala T."/>
            <person name="Wang C."/>
            <person name="Wollam A."/>
            <person name="Fulton R.S."/>
            <person name="Clifton S.W."/>
            <person name="Jacobs J.M."/>
            <person name="Aurora R."/>
            <person name="Ghosh B.K."/>
            <person name="Sherman L.A."/>
            <person name="Smith R.D."/>
            <person name="Wilson R.K."/>
            <person name="Pakrasi H.B."/>
        </authorList>
    </citation>
    <scope>NUCLEOTIDE SEQUENCE [LARGE SCALE GENOMIC DNA]</scope>
    <source>
        <strain evidence="2">ATCC 51142 / BH68</strain>
    </source>
</reference>
<evidence type="ECO:0000313" key="2">
    <source>
        <dbReference type="Proteomes" id="UP000001203"/>
    </source>
</evidence>
<keyword evidence="2" id="KW-1185">Reference proteome</keyword>
<dbReference type="KEGG" id="cyt:cce_5129"/>
<dbReference type="STRING" id="43989.cce_5129"/>
<dbReference type="HOGENOM" id="CLU_2896548_0_0_3"/>